<dbReference type="EMBL" id="JACAZF010000007">
    <property type="protein sequence ID" value="KAF7299137.1"/>
    <property type="molecule type" value="Genomic_DNA"/>
</dbReference>
<feature type="region of interest" description="Disordered" evidence="1">
    <location>
        <begin position="11"/>
        <end position="40"/>
    </location>
</feature>
<keyword evidence="3" id="KW-1185">Reference proteome</keyword>
<name>A0A8H6SHU4_9AGAR</name>
<feature type="compositionally biased region" description="Low complexity" evidence="1">
    <location>
        <begin position="98"/>
        <end position="116"/>
    </location>
</feature>
<proteinExistence type="predicted"/>
<evidence type="ECO:0000313" key="3">
    <source>
        <dbReference type="Proteomes" id="UP000636479"/>
    </source>
</evidence>
<evidence type="ECO:0000313" key="2">
    <source>
        <dbReference type="EMBL" id="KAF7299137.1"/>
    </source>
</evidence>
<accession>A0A8H6SHU4</accession>
<dbReference type="RefSeq" id="XP_037218525.1">
    <property type="nucleotide sequence ID" value="XM_037365283.1"/>
</dbReference>
<evidence type="ECO:0000256" key="1">
    <source>
        <dbReference type="SAM" id="MobiDB-lite"/>
    </source>
</evidence>
<gene>
    <name evidence="2" type="ORF">MIND_00862200</name>
</gene>
<dbReference type="Proteomes" id="UP000636479">
    <property type="component" value="Unassembled WGS sequence"/>
</dbReference>
<organism evidence="2 3">
    <name type="scientific">Mycena indigotica</name>
    <dbReference type="NCBI Taxonomy" id="2126181"/>
    <lineage>
        <taxon>Eukaryota</taxon>
        <taxon>Fungi</taxon>
        <taxon>Dikarya</taxon>
        <taxon>Basidiomycota</taxon>
        <taxon>Agaricomycotina</taxon>
        <taxon>Agaricomycetes</taxon>
        <taxon>Agaricomycetidae</taxon>
        <taxon>Agaricales</taxon>
        <taxon>Marasmiineae</taxon>
        <taxon>Mycenaceae</taxon>
        <taxon>Mycena</taxon>
    </lineage>
</organism>
<reference evidence="2" key="1">
    <citation type="submission" date="2020-05" db="EMBL/GenBank/DDBJ databases">
        <title>Mycena genomes resolve the evolution of fungal bioluminescence.</title>
        <authorList>
            <person name="Tsai I.J."/>
        </authorList>
    </citation>
    <scope>NUCLEOTIDE SEQUENCE</scope>
    <source>
        <strain evidence="2">171206Taipei</strain>
    </source>
</reference>
<protein>
    <submittedName>
        <fullName evidence="2">Uncharacterized protein</fullName>
    </submittedName>
</protein>
<comment type="caution">
    <text evidence="2">The sequence shown here is derived from an EMBL/GenBank/DDBJ whole genome shotgun (WGS) entry which is preliminary data.</text>
</comment>
<feature type="region of interest" description="Disordered" evidence="1">
    <location>
        <begin position="71"/>
        <end position="151"/>
    </location>
</feature>
<dbReference type="AlphaFoldDB" id="A0A8H6SHU4"/>
<feature type="compositionally biased region" description="Low complexity" evidence="1">
    <location>
        <begin position="127"/>
        <end position="144"/>
    </location>
</feature>
<sequence length="259" mass="28858">MSYSSFFISGLLSPASSAPTSERRSSLPVSGHSRTPSEVSHFYFTPTRDDYRSFLSLDLAHRRSIGPFSFDSVMVPDSPTVPPSPRILPSAKPAPMTSLPSLPDNNNLDVLNPSLSRSPTPVQRKPSVASQATRASATSSTVSTHYRRTRRDRALERLEGKRPVKPKFEVTGNFISLSEDEDEDQILPADEEIDLSLTNDQLAMLIDNPYYVPTPPASAEPPKRARRKTVLGLQSFMDFRNDDDSNSRWSWRSFIEIAT</sequence>
<dbReference type="GeneID" id="59347799"/>
<dbReference type="OrthoDB" id="3260393at2759"/>